<dbReference type="PANTHER" id="PTHR24305:SF166">
    <property type="entry name" value="CYTOCHROME P450 12A4, MITOCHONDRIAL-RELATED"/>
    <property type="match status" value="1"/>
</dbReference>
<dbReference type="OrthoDB" id="1470350at2759"/>
<dbReference type="Gene3D" id="1.10.630.10">
    <property type="entry name" value="Cytochrome P450"/>
    <property type="match status" value="2"/>
</dbReference>
<dbReference type="PRINTS" id="PR00463">
    <property type="entry name" value="EP450I"/>
</dbReference>
<dbReference type="InterPro" id="IPR001128">
    <property type="entry name" value="Cyt_P450"/>
</dbReference>
<sequence>MSAHEQHGSIVRVAPDKISIADPDTLQELLKLVDIPKNKATYNNIQNVKYLMNLEPHLLEAYSALERKILSASSDSDGYMTVDMFKGIHASPTHVAGDVIAITAFGEIVHLVENGTHPYITSVAQLVKAMAIRMAVPSFARDVYNTLVYDKINRFQSEYAKGCINKRREANAGGDGRNDILQWIVNQGDKGSLMRSIWRICNPATLEKLRKELDESIPRLASTNTFTRNTKAPSVPKRRPPRDIEGQANLGTGVEGVRKGYGTELLKVWLRATEFYPERWLDESNKVGEEETDDNSADGKSSNGTHGSKGGHWRKPVLCNKQAFLPFSLASRDCVGRNFAWNEMRIIMGHLVRRFDILAAYDASVEVPGADFFTYQIKRRDGLPIKFRPRV</sequence>
<dbReference type="GO" id="GO:0004497">
    <property type="term" value="F:monooxygenase activity"/>
    <property type="evidence" value="ECO:0007669"/>
    <property type="project" value="InterPro"/>
</dbReference>
<proteinExistence type="inferred from homology"/>
<keyword evidence="2" id="KW-0479">Metal-binding</keyword>
<dbReference type="EMBL" id="KQ965751">
    <property type="protein sequence ID" value="KXS16583.1"/>
    <property type="molecule type" value="Genomic_DNA"/>
</dbReference>
<protein>
    <submittedName>
        <fullName evidence="4">Cytochrome P450</fullName>
    </submittedName>
</protein>
<evidence type="ECO:0000256" key="2">
    <source>
        <dbReference type="PIRSR" id="PIRSR602401-1"/>
    </source>
</evidence>
<keyword evidence="5" id="KW-1185">Reference proteome</keyword>
<name>A0A139AJE3_GONPJ</name>
<feature type="binding site" description="axial binding residue" evidence="2">
    <location>
        <position position="334"/>
    </location>
    <ligand>
        <name>heme</name>
        <dbReference type="ChEBI" id="CHEBI:30413"/>
    </ligand>
    <ligandPart>
        <name>Fe</name>
        <dbReference type="ChEBI" id="CHEBI:18248"/>
    </ligandPart>
</feature>
<dbReference type="Pfam" id="PF00067">
    <property type="entry name" value="p450"/>
    <property type="match status" value="1"/>
</dbReference>
<reference evidence="4 5" key="1">
    <citation type="journal article" date="2015" name="Genome Biol. Evol.">
        <title>Phylogenomic analyses indicate that early fungi evolved digesting cell walls of algal ancestors of land plants.</title>
        <authorList>
            <person name="Chang Y."/>
            <person name="Wang S."/>
            <person name="Sekimoto S."/>
            <person name="Aerts A.L."/>
            <person name="Choi C."/>
            <person name="Clum A."/>
            <person name="LaButti K.M."/>
            <person name="Lindquist E.A."/>
            <person name="Yee Ngan C."/>
            <person name="Ohm R.A."/>
            <person name="Salamov A.A."/>
            <person name="Grigoriev I.V."/>
            <person name="Spatafora J.W."/>
            <person name="Berbee M.L."/>
        </authorList>
    </citation>
    <scope>NUCLEOTIDE SEQUENCE [LARGE SCALE GENOMIC DNA]</scope>
    <source>
        <strain evidence="4 5">JEL478</strain>
    </source>
</reference>
<dbReference type="GO" id="GO:0020037">
    <property type="term" value="F:heme binding"/>
    <property type="evidence" value="ECO:0007669"/>
    <property type="project" value="InterPro"/>
</dbReference>
<evidence type="ECO:0000313" key="5">
    <source>
        <dbReference type="Proteomes" id="UP000070544"/>
    </source>
</evidence>
<organism evidence="4 5">
    <name type="scientific">Gonapodya prolifera (strain JEL478)</name>
    <name type="common">Monoblepharis prolifera</name>
    <dbReference type="NCBI Taxonomy" id="1344416"/>
    <lineage>
        <taxon>Eukaryota</taxon>
        <taxon>Fungi</taxon>
        <taxon>Fungi incertae sedis</taxon>
        <taxon>Chytridiomycota</taxon>
        <taxon>Chytridiomycota incertae sedis</taxon>
        <taxon>Monoblepharidomycetes</taxon>
        <taxon>Monoblepharidales</taxon>
        <taxon>Gonapodyaceae</taxon>
        <taxon>Gonapodya</taxon>
    </lineage>
</organism>
<evidence type="ECO:0000313" key="4">
    <source>
        <dbReference type="EMBL" id="KXS16583.1"/>
    </source>
</evidence>
<accession>A0A139AJE3</accession>
<dbReference type="InterPro" id="IPR050121">
    <property type="entry name" value="Cytochrome_P450_monoxygenase"/>
</dbReference>
<evidence type="ECO:0000256" key="3">
    <source>
        <dbReference type="SAM" id="MobiDB-lite"/>
    </source>
</evidence>
<comment type="similarity">
    <text evidence="1">Belongs to the cytochrome P450 family.</text>
</comment>
<dbReference type="InterPro" id="IPR036396">
    <property type="entry name" value="Cyt_P450_sf"/>
</dbReference>
<gene>
    <name evidence="4" type="ORF">M427DRAFT_31009</name>
</gene>
<dbReference type="InterPro" id="IPR002401">
    <property type="entry name" value="Cyt_P450_E_grp-I"/>
</dbReference>
<dbReference type="GO" id="GO:0016705">
    <property type="term" value="F:oxidoreductase activity, acting on paired donors, with incorporation or reduction of molecular oxygen"/>
    <property type="evidence" value="ECO:0007669"/>
    <property type="project" value="InterPro"/>
</dbReference>
<comment type="cofactor">
    <cofactor evidence="2">
        <name>heme</name>
        <dbReference type="ChEBI" id="CHEBI:30413"/>
    </cofactor>
</comment>
<dbReference type="SUPFAM" id="SSF48264">
    <property type="entry name" value="Cytochrome P450"/>
    <property type="match status" value="1"/>
</dbReference>
<dbReference type="GO" id="GO:0005506">
    <property type="term" value="F:iron ion binding"/>
    <property type="evidence" value="ECO:0007669"/>
    <property type="project" value="InterPro"/>
</dbReference>
<keyword evidence="2" id="KW-0408">Iron</keyword>
<dbReference type="AlphaFoldDB" id="A0A139AJE3"/>
<evidence type="ECO:0000256" key="1">
    <source>
        <dbReference type="ARBA" id="ARBA00010617"/>
    </source>
</evidence>
<feature type="region of interest" description="Disordered" evidence="3">
    <location>
        <begin position="227"/>
        <end position="249"/>
    </location>
</feature>
<dbReference type="PANTHER" id="PTHR24305">
    <property type="entry name" value="CYTOCHROME P450"/>
    <property type="match status" value="1"/>
</dbReference>
<feature type="region of interest" description="Disordered" evidence="3">
    <location>
        <begin position="286"/>
        <end position="313"/>
    </location>
</feature>
<keyword evidence="2" id="KW-0349">Heme</keyword>
<dbReference type="Proteomes" id="UP000070544">
    <property type="component" value="Unassembled WGS sequence"/>
</dbReference>